<feature type="domain" description="PARP catalytic" evidence="7">
    <location>
        <begin position="315"/>
        <end position="443"/>
    </location>
</feature>
<proteinExistence type="predicted"/>
<gene>
    <name evidence="10" type="ORF">UXM345_LOCUS12452</name>
    <name evidence="9" type="ORF">WKI299_LOCUS28147</name>
    <name evidence="8" type="ORF">XDN619_LOCUS10841</name>
</gene>
<keyword evidence="4 6" id="KW-0520">NAD</keyword>
<evidence type="ECO:0000256" key="2">
    <source>
        <dbReference type="ARBA" id="ARBA00022676"/>
    </source>
</evidence>
<dbReference type="AlphaFoldDB" id="A0A816QJ79"/>
<dbReference type="Proteomes" id="UP000663856">
    <property type="component" value="Unassembled WGS sequence"/>
</dbReference>
<dbReference type="InterPro" id="IPR043472">
    <property type="entry name" value="Macro_dom-like"/>
</dbReference>
<dbReference type="Gene3D" id="3.90.228.10">
    <property type="match status" value="1"/>
</dbReference>
<comment type="subcellular location">
    <subcellularLocation>
        <location evidence="1">Nucleus</location>
    </subcellularLocation>
</comment>
<dbReference type="Proteomes" id="UP000663842">
    <property type="component" value="Unassembled WGS sequence"/>
</dbReference>
<dbReference type="EMBL" id="CAJOBF010001298">
    <property type="protein sequence ID" value="CAF3935602.1"/>
    <property type="molecule type" value="Genomic_DNA"/>
</dbReference>
<keyword evidence="2 6" id="KW-0328">Glycosyltransferase</keyword>
<dbReference type="Proteomes" id="UP000663887">
    <property type="component" value="Unassembled WGS sequence"/>
</dbReference>
<evidence type="ECO:0000256" key="6">
    <source>
        <dbReference type="RuleBase" id="RU362114"/>
    </source>
</evidence>
<reference evidence="8" key="1">
    <citation type="submission" date="2021-02" db="EMBL/GenBank/DDBJ databases">
        <authorList>
            <person name="Nowell W R."/>
        </authorList>
    </citation>
    <scope>NUCLEOTIDE SEQUENCE</scope>
</reference>
<evidence type="ECO:0000256" key="1">
    <source>
        <dbReference type="ARBA" id="ARBA00004123"/>
    </source>
</evidence>
<evidence type="ECO:0000313" key="9">
    <source>
        <dbReference type="EMBL" id="CAF2139957.1"/>
    </source>
</evidence>
<dbReference type="PANTHER" id="PTHR14453">
    <property type="entry name" value="PARP/ZINC FINGER CCCH TYPE DOMAIN CONTAINING PROTEIN"/>
    <property type="match status" value="1"/>
</dbReference>
<dbReference type="PANTHER" id="PTHR14453:SF67">
    <property type="entry name" value="POLY [ADP-RIBOSE] POLYMERASE"/>
    <property type="match status" value="1"/>
</dbReference>
<dbReference type="EMBL" id="CAJNRF010012335">
    <property type="protein sequence ID" value="CAF2139957.1"/>
    <property type="molecule type" value="Genomic_DNA"/>
</dbReference>
<dbReference type="GO" id="GO:0005737">
    <property type="term" value="C:cytoplasm"/>
    <property type="evidence" value="ECO:0007669"/>
    <property type="project" value="TreeGrafter"/>
</dbReference>
<dbReference type="SUPFAM" id="SSF52949">
    <property type="entry name" value="Macro domain-like"/>
    <property type="match status" value="1"/>
</dbReference>
<evidence type="ECO:0000256" key="4">
    <source>
        <dbReference type="ARBA" id="ARBA00023027"/>
    </source>
</evidence>
<dbReference type="GO" id="GO:0005634">
    <property type="term" value="C:nucleus"/>
    <property type="evidence" value="ECO:0007669"/>
    <property type="project" value="UniProtKB-SubCell"/>
</dbReference>
<organism evidence="8 11">
    <name type="scientific">Rotaria magnacalcarata</name>
    <dbReference type="NCBI Taxonomy" id="392030"/>
    <lineage>
        <taxon>Eukaryota</taxon>
        <taxon>Metazoa</taxon>
        <taxon>Spiralia</taxon>
        <taxon>Gnathifera</taxon>
        <taxon>Rotifera</taxon>
        <taxon>Eurotatoria</taxon>
        <taxon>Bdelloidea</taxon>
        <taxon>Philodinida</taxon>
        <taxon>Philodinidae</taxon>
        <taxon>Rotaria</taxon>
    </lineage>
</organism>
<dbReference type="InterPro" id="IPR012317">
    <property type="entry name" value="Poly(ADP-ribose)pol_cat_dom"/>
</dbReference>
<dbReference type="InterPro" id="IPR037197">
    <property type="entry name" value="WWE_dom_sf"/>
</dbReference>
<accession>A0A816QJ79</accession>
<protein>
    <recommendedName>
        <fullName evidence="6">Poly [ADP-ribose] polymerase</fullName>
        <shortName evidence="6">PARP</shortName>
        <ecNumber evidence="6">2.4.2.-</ecNumber>
    </recommendedName>
</protein>
<dbReference type="EMBL" id="CAJNRG010004029">
    <property type="protein sequence ID" value="CAF2062606.1"/>
    <property type="molecule type" value="Genomic_DNA"/>
</dbReference>
<evidence type="ECO:0000256" key="5">
    <source>
        <dbReference type="ARBA" id="ARBA00023242"/>
    </source>
</evidence>
<dbReference type="GO" id="GO:0010629">
    <property type="term" value="P:negative regulation of gene expression"/>
    <property type="evidence" value="ECO:0007669"/>
    <property type="project" value="TreeGrafter"/>
</dbReference>
<keyword evidence="3 6" id="KW-0808">Transferase</keyword>
<dbReference type="SUPFAM" id="SSF56399">
    <property type="entry name" value="ADP-ribosylation"/>
    <property type="match status" value="1"/>
</dbReference>
<dbReference type="Gene3D" id="3.40.220.10">
    <property type="entry name" value="Leucine Aminopeptidase, subunit E, domain 1"/>
    <property type="match status" value="1"/>
</dbReference>
<evidence type="ECO:0000313" key="8">
    <source>
        <dbReference type="EMBL" id="CAF2062606.1"/>
    </source>
</evidence>
<sequence length="443" mass="49497">MTTNCFSISDLLRVREISLKSIAQSHRAELESTIELFVQELIIPKVQNKNSSISKIEQTQAVLYMFPNVVMNAKIHHGSIALTAGDLSTQNVDVVAVCSTSEVLLKNILDQAEAGPGNLNCKSISFVPWIITSNSISEFVSTSLNHPKKYRTVAFPALRYGLANCPTDVVAKAMIDAAISKIQKTTIHCTVSFIILPDQLSIHHEFANRLASIQKTSEPFGSIECSFSRKVTLTGENKSIEDADKHFLELTTRALKQAHLDNISRNILWKYQADGSTWESYSYRCNADIEYACGFNKTSMAKITNEQSETSDCSLPVRWQSQSTNCTRFPLDEYENIKEKFDQTMSDAHHDAMKDRLKENTEKILFHGCNQDAANSIVEECFNRSYAGVNGTVYGHGVYFATNAKYSHDYTRSNQSIERCVFVVLILVGKSILGNTSMKVPPK</sequence>
<keyword evidence="5" id="KW-0539">Nucleus</keyword>
<dbReference type="InterPro" id="IPR052056">
    <property type="entry name" value="Mono-ARTD/PARP"/>
</dbReference>
<evidence type="ECO:0000313" key="11">
    <source>
        <dbReference type="Proteomes" id="UP000663887"/>
    </source>
</evidence>
<comment type="caution">
    <text evidence="8">The sequence shown here is derived from an EMBL/GenBank/DDBJ whole genome shotgun (WGS) entry which is preliminary data.</text>
</comment>
<evidence type="ECO:0000313" key="10">
    <source>
        <dbReference type="EMBL" id="CAF3935602.1"/>
    </source>
</evidence>
<evidence type="ECO:0000259" key="7">
    <source>
        <dbReference type="PROSITE" id="PS51059"/>
    </source>
</evidence>
<dbReference type="GO" id="GO:0003950">
    <property type="term" value="F:NAD+ poly-ADP-ribosyltransferase activity"/>
    <property type="evidence" value="ECO:0007669"/>
    <property type="project" value="UniProtKB-UniRule"/>
</dbReference>
<dbReference type="PROSITE" id="PS51059">
    <property type="entry name" value="PARP_CATALYTIC"/>
    <property type="match status" value="1"/>
</dbReference>
<dbReference type="GO" id="GO:0003714">
    <property type="term" value="F:transcription corepressor activity"/>
    <property type="evidence" value="ECO:0007669"/>
    <property type="project" value="TreeGrafter"/>
</dbReference>
<name>A0A816QJ79_9BILA</name>
<dbReference type="EC" id="2.4.2.-" evidence="6"/>
<evidence type="ECO:0000256" key="3">
    <source>
        <dbReference type="ARBA" id="ARBA00022679"/>
    </source>
</evidence>
<dbReference type="Pfam" id="PF00644">
    <property type="entry name" value="PARP"/>
    <property type="match status" value="1"/>
</dbReference>
<dbReference type="SUPFAM" id="SSF117839">
    <property type="entry name" value="WWE domain"/>
    <property type="match status" value="1"/>
</dbReference>